<dbReference type="GO" id="GO:0051539">
    <property type="term" value="F:4 iron, 4 sulfur cluster binding"/>
    <property type="evidence" value="ECO:0007669"/>
    <property type="project" value="UniProtKB-KW"/>
</dbReference>
<evidence type="ECO:0000313" key="10">
    <source>
        <dbReference type="Proteomes" id="UP000315439"/>
    </source>
</evidence>
<dbReference type="InterPro" id="IPR034466">
    <property type="entry name" value="Methyltransferase_Class_B"/>
</dbReference>
<dbReference type="SFLD" id="SFLDG01123">
    <property type="entry name" value="methyltransferase_(Class_B)"/>
    <property type="match status" value="1"/>
</dbReference>
<organism evidence="9 10">
    <name type="scientific">Aliikangiella coralliicola</name>
    <dbReference type="NCBI Taxonomy" id="2592383"/>
    <lineage>
        <taxon>Bacteria</taxon>
        <taxon>Pseudomonadati</taxon>
        <taxon>Pseudomonadota</taxon>
        <taxon>Gammaproteobacteria</taxon>
        <taxon>Oceanospirillales</taxon>
        <taxon>Pleioneaceae</taxon>
        <taxon>Aliikangiella</taxon>
    </lineage>
</organism>
<evidence type="ECO:0000256" key="5">
    <source>
        <dbReference type="ARBA" id="ARBA00022723"/>
    </source>
</evidence>
<dbReference type="SMART" id="SM00729">
    <property type="entry name" value="Elp3"/>
    <property type="match status" value="1"/>
</dbReference>
<keyword evidence="5" id="KW-0479">Metal-binding</keyword>
<feature type="domain" description="Radical SAM core" evidence="8">
    <location>
        <begin position="207"/>
        <end position="429"/>
    </location>
</feature>
<dbReference type="GO" id="GO:0005829">
    <property type="term" value="C:cytosol"/>
    <property type="evidence" value="ECO:0007669"/>
    <property type="project" value="TreeGrafter"/>
</dbReference>
<dbReference type="OrthoDB" id="9801424at2"/>
<evidence type="ECO:0000259" key="8">
    <source>
        <dbReference type="PROSITE" id="PS51918"/>
    </source>
</evidence>
<dbReference type="SUPFAM" id="SSF102114">
    <property type="entry name" value="Radical SAM enzymes"/>
    <property type="match status" value="1"/>
</dbReference>
<keyword evidence="2" id="KW-0489">Methyltransferase</keyword>
<dbReference type="CDD" id="cd01335">
    <property type="entry name" value="Radical_SAM"/>
    <property type="match status" value="1"/>
</dbReference>
<evidence type="ECO:0000256" key="6">
    <source>
        <dbReference type="ARBA" id="ARBA00023004"/>
    </source>
</evidence>
<dbReference type="SFLD" id="SFLDG01082">
    <property type="entry name" value="B12-binding_domain_containing"/>
    <property type="match status" value="1"/>
</dbReference>
<dbReference type="Pfam" id="PF04055">
    <property type="entry name" value="Radical_SAM"/>
    <property type="match status" value="1"/>
</dbReference>
<name>A0A545UJ56_9GAMM</name>
<dbReference type="InterPro" id="IPR006638">
    <property type="entry name" value="Elp3/MiaA/NifB-like_rSAM"/>
</dbReference>
<dbReference type="PANTHER" id="PTHR43409">
    <property type="entry name" value="ANAEROBIC MAGNESIUM-PROTOPORPHYRIN IX MONOMETHYL ESTER CYCLASE-RELATED"/>
    <property type="match status" value="1"/>
</dbReference>
<dbReference type="InterPro" id="IPR007197">
    <property type="entry name" value="rSAM"/>
</dbReference>
<dbReference type="Gene3D" id="3.80.30.20">
    <property type="entry name" value="tm_1862 like domain"/>
    <property type="match status" value="1"/>
</dbReference>
<dbReference type="GO" id="GO:0046872">
    <property type="term" value="F:metal ion binding"/>
    <property type="evidence" value="ECO:0007669"/>
    <property type="project" value="UniProtKB-KW"/>
</dbReference>
<keyword evidence="6" id="KW-0408">Iron</keyword>
<dbReference type="GO" id="GO:0003824">
    <property type="term" value="F:catalytic activity"/>
    <property type="evidence" value="ECO:0007669"/>
    <property type="project" value="InterPro"/>
</dbReference>
<proteinExistence type="predicted"/>
<protein>
    <submittedName>
        <fullName evidence="9">B12-binding domain-containing radical SAM protein</fullName>
    </submittedName>
</protein>
<keyword evidence="3" id="KW-0808">Transferase</keyword>
<gene>
    <name evidence="9" type="ORF">FLL46_01070</name>
</gene>
<dbReference type="InterPro" id="IPR051198">
    <property type="entry name" value="BchE-like"/>
</dbReference>
<reference evidence="9 10" key="1">
    <citation type="submission" date="2019-07" db="EMBL/GenBank/DDBJ databases">
        <title>Draft genome for Aliikangiella sp. M105.</title>
        <authorList>
            <person name="Wang G."/>
        </authorList>
    </citation>
    <scope>NUCLEOTIDE SEQUENCE [LARGE SCALE GENOMIC DNA]</scope>
    <source>
        <strain evidence="9 10">M105</strain>
    </source>
</reference>
<comment type="cofactor">
    <cofactor evidence="1">
        <name>[4Fe-4S] cluster</name>
        <dbReference type="ChEBI" id="CHEBI:49883"/>
    </cofactor>
</comment>
<evidence type="ECO:0000256" key="1">
    <source>
        <dbReference type="ARBA" id="ARBA00001966"/>
    </source>
</evidence>
<keyword evidence="4" id="KW-0949">S-adenosyl-L-methionine</keyword>
<keyword evidence="7" id="KW-0411">Iron-sulfur</keyword>
<evidence type="ECO:0000256" key="4">
    <source>
        <dbReference type="ARBA" id="ARBA00022691"/>
    </source>
</evidence>
<dbReference type="AlphaFoldDB" id="A0A545UJ56"/>
<dbReference type="PROSITE" id="PS51918">
    <property type="entry name" value="RADICAL_SAM"/>
    <property type="match status" value="1"/>
</dbReference>
<dbReference type="InterPro" id="IPR058240">
    <property type="entry name" value="rSAM_sf"/>
</dbReference>
<keyword evidence="10" id="KW-1185">Reference proteome</keyword>
<dbReference type="InterPro" id="IPR023404">
    <property type="entry name" value="rSAM_horseshoe"/>
</dbReference>
<comment type="caution">
    <text evidence="9">The sequence shown here is derived from an EMBL/GenBank/DDBJ whole genome shotgun (WGS) entry which is preliminary data.</text>
</comment>
<dbReference type="Proteomes" id="UP000315439">
    <property type="component" value="Unassembled WGS sequence"/>
</dbReference>
<evidence type="ECO:0000256" key="2">
    <source>
        <dbReference type="ARBA" id="ARBA00022603"/>
    </source>
</evidence>
<evidence type="ECO:0000256" key="7">
    <source>
        <dbReference type="ARBA" id="ARBA00023014"/>
    </source>
</evidence>
<dbReference type="PANTHER" id="PTHR43409:SF7">
    <property type="entry name" value="BLL1977 PROTEIN"/>
    <property type="match status" value="1"/>
</dbReference>
<dbReference type="SFLD" id="SFLDS00029">
    <property type="entry name" value="Radical_SAM"/>
    <property type="match status" value="1"/>
</dbReference>
<dbReference type="Gene3D" id="3.40.50.280">
    <property type="entry name" value="Cobalamin-binding domain"/>
    <property type="match status" value="1"/>
</dbReference>
<dbReference type="RefSeq" id="WP_142891568.1">
    <property type="nucleotide sequence ID" value="NZ_ML660160.1"/>
</dbReference>
<sequence>MMNQSNNKILIAHAFFLNNDSKQYSDKFKPYPPLAALYAASLLRESGYDVDLFDAVLSEGIQELFAILESEPPSMLVVYEDDFNFLTKMCLSHVRDTTLRMIDSAKALNIPVIIHSSDASDNPEIYLLRGARLVIYGEGEQTLVEATEYFSKEKVREPEYIEGIYYLSNDKVKKTSERKPLRALDKLPQPAWDLVEFDQYREAWKKKHGFFSINMVTTRGCPYKCNWCAKPIWGQQYSSHSPEYVAEQLEWLVKNAAPEHIWFADDIFGLKKGWIERFSKKVDELKIQIPFMIQSRADLINEDVAASLKVAGCSEVWLGVESGSQKILDDMDKGITLSQVKNARRLLADCSIDVGFFIQLGYLGEDLLDIDSTREMLLELKPEKIGVSVSYPLPGTPFYQKVRDQMSEKSHWLESNDLDTVFQSTFSAEFYRRIREHLHQELQSEEEERKYWNTQWRQLMETAESYRNKVPESTLAPGCLASNFGSAKTSVSLDAKRVAKSLKVRSSKLGGKRIKLQVL</sequence>
<accession>A0A545UJ56</accession>
<dbReference type="EMBL" id="VIKS01000001">
    <property type="protein sequence ID" value="TQV89504.1"/>
    <property type="molecule type" value="Genomic_DNA"/>
</dbReference>
<evidence type="ECO:0000256" key="3">
    <source>
        <dbReference type="ARBA" id="ARBA00022679"/>
    </source>
</evidence>
<evidence type="ECO:0000313" key="9">
    <source>
        <dbReference type="EMBL" id="TQV89504.1"/>
    </source>
</evidence>